<reference evidence="3" key="1">
    <citation type="submission" date="2017-10" db="EMBL/GenBank/DDBJ databases">
        <authorList>
            <person name="Gaisin V.A."/>
            <person name="Rysina M.S."/>
            <person name="Grouzdev D.S."/>
        </authorList>
    </citation>
    <scope>NUCLEOTIDE SEQUENCE [LARGE SCALE GENOMIC DNA]</scope>
    <source>
        <strain evidence="3">V1</strain>
    </source>
</reference>
<dbReference type="OrthoDB" id="72027at2"/>
<comment type="caution">
    <text evidence="2">The sequence shown here is derived from an EMBL/GenBank/DDBJ whole genome shotgun (WGS) entry which is preliminary data.</text>
</comment>
<dbReference type="Gene3D" id="2.60.120.10">
    <property type="entry name" value="Jelly Rolls"/>
    <property type="match status" value="1"/>
</dbReference>
<sequence>MKSTRTYWNPLSEQSSGEWEIIPGTDGNLSQLTVAEDIDSGDYTRFTKFKSGYSTKDFGARSHTYPEEIFVVSGRLYDETFGLWLEPGYYASRPPGEVHGPFIADGEVVILEMSYHSQDVTKSSS</sequence>
<evidence type="ECO:0000259" key="1">
    <source>
        <dbReference type="Pfam" id="PF12973"/>
    </source>
</evidence>
<dbReference type="AlphaFoldDB" id="A0A317T734"/>
<proteinExistence type="predicted"/>
<dbReference type="Proteomes" id="UP000246278">
    <property type="component" value="Unassembled WGS sequence"/>
</dbReference>
<dbReference type="SUPFAM" id="SSF51182">
    <property type="entry name" value="RmlC-like cupins"/>
    <property type="match status" value="1"/>
</dbReference>
<dbReference type="RefSeq" id="WP_110023674.1">
    <property type="nucleotide sequence ID" value="NZ_PDNZ01000006.1"/>
</dbReference>
<dbReference type="InterPro" id="IPR025979">
    <property type="entry name" value="ChrR-like_cupin_dom"/>
</dbReference>
<dbReference type="Pfam" id="PF12973">
    <property type="entry name" value="Cupin_7"/>
    <property type="match status" value="1"/>
</dbReference>
<feature type="domain" description="ChrR-like cupin" evidence="1">
    <location>
        <begin position="34"/>
        <end position="110"/>
    </location>
</feature>
<name>A0A317T734_9CHLB</name>
<evidence type="ECO:0000313" key="2">
    <source>
        <dbReference type="EMBL" id="PWW81557.1"/>
    </source>
</evidence>
<protein>
    <recommendedName>
        <fullName evidence="1">ChrR-like cupin domain-containing protein</fullName>
    </recommendedName>
</protein>
<keyword evidence="3" id="KW-1185">Reference proteome</keyword>
<dbReference type="InterPro" id="IPR014710">
    <property type="entry name" value="RmlC-like_jellyroll"/>
</dbReference>
<gene>
    <name evidence="2" type="ORF">CR164_09080</name>
</gene>
<dbReference type="InterPro" id="IPR011051">
    <property type="entry name" value="RmlC_Cupin_sf"/>
</dbReference>
<organism evidence="2 3">
    <name type="scientific">Prosthecochloris marina</name>
    <dbReference type="NCBI Taxonomy" id="2017681"/>
    <lineage>
        <taxon>Bacteria</taxon>
        <taxon>Pseudomonadati</taxon>
        <taxon>Chlorobiota</taxon>
        <taxon>Chlorobiia</taxon>
        <taxon>Chlorobiales</taxon>
        <taxon>Chlorobiaceae</taxon>
        <taxon>Prosthecochloris</taxon>
    </lineage>
</organism>
<accession>A0A317T734</accession>
<dbReference type="EMBL" id="PDNZ01000006">
    <property type="protein sequence ID" value="PWW81557.1"/>
    <property type="molecule type" value="Genomic_DNA"/>
</dbReference>
<evidence type="ECO:0000313" key="3">
    <source>
        <dbReference type="Proteomes" id="UP000246278"/>
    </source>
</evidence>